<evidence type="ECO:0000313" key="1">
    <source>
        <dbReference type="EMBL" id="DAE14559.1"/>
    </source>
</evidence>
<sequence length="111" mass="12641">MPRKVNVKPPEMDFAEKFENYKKAISADEQLSKDAILSRMLDDFQRMAVINDKLWEDIEKNGYWLIDAKGNNIINPAIAAYNKNHATLLKTASVIEEKTKTLVLSGSVKAW</sequence>
<name>A0A8S5Q5G2_9CAUD</name>
<reference evidence="1" key="1">
    <citation type="journal article" date="2021" name="Proc. Natl. Acad. Sci. U.S.A.">
        <title>A Catalog of Tens of Thousands of Viruses from Human Metagenomes Reveals Hidden Associations with Chronic Diseases.</title>
        <authorList>
            <person name="Tisza M.J."/>
            <person name="Buck C.B."/>
        </authorList>
    </citation>
    <scope>NUCLEOTIDE SEQUENCE</scope>
    <source>
        <strain evidence="1">CtShp28</strain>
    </source>
</reference>
<dbReference type="EMBL" id="BK015586">
    <property type="protein sequence ID" value="DAE14559.1"/>
    <property type="molecule type" value="Genomic_DNA"/>
</dbReference>
<organism evidence="1">
    <name type="scientific">Siphoviridae sp. ctShp28</name>
    <dbReference type="NCBI Taxonomy" id="2825512"/>
    <lineage>
        <taxon>Viruses</taxon>
        <taxon>Duplodnaviria</taxon>
        <taxon>Heunggongvirae</taxon>
        <taxon>Uroviricota</taxon>
        <taxon>Caudoviricetes</taxon>
    </lineage>
</organism>
<protein>
    <submittedName>
        <fullName evidence="1">Terminase small subunit</fullName>
    </submittedName>
</protein>
<proteinExistence type="predicted"/>
<accession>A0A8S5Q5G2</accession>